<keyword evidence="1" id="KW-1133">Transmembrane helix</keyword>
<evidence type="ECO:0000256" key="1">
    <source>
        <dbReference type="SAM" id="Phobius"/>
    </source>
</evidence>
<dbReference type="EMBL" id="BAAALF010000192">
    <property type="protein sequence ID" value="GAA1268484.1"/>
    <property type="molecule type" value="Genomic_DNA"/>
</dbReference>
<keyword evidence="1" id="KW-0812">Transmembrane</keyword>
<gene>
    <name evidence="2" type="ORF">GCM10009665_66410</name>
</gene>
<feature type="transmembrane region" description="Helical" evidence="1">
    <location>
        <begin position="6"/>
        <end position="28"/>
    </location>
</feature>
<organism evidence="2 3">
    <name type="scientific">Kitasatospora nipponensis</name>
    <dbReference type="NCBI Taxonomy" id="258049"/>
    <lineage>
        <taxon>Bacteria</taxon>
        <taxon>Bacillati</taxon>
        <taxon>Actinomycetota</taxon>
        <taxon>Actinomycetes</taxon>
        <taxon>Kitasatosporales</taxon>
        <taxon>Streptomycetaceae</taxon>
        <taxon>Kitasatospora</taxon>
    </lineage>
</organism>
<reference evidence="3" key="1">
    <citation type="journal article" date="2019" name="Int. J. Syst. Evol. Microbiol.">
        <title>The Global Catalogue of Microorganisms (GCM) 10K type strain sequencing project: providing services to taxonomists for standard genome sequencing and annotation.</title>
        <authorList>
            <consortium name="The Broad Institute Genomics Platform"/>
            <consortium name="The Broad Institute Genome Sequencing Center for Infectious Disease"/>
            <person name="Wu L."/>
            <person name="Ma J."/>
        </authorList>
    </citation>
    <scope>NUCLEOTIDE SEQUENCE [LARGE SCALE GENOMIC DNA]</scope>
    <source>
        <strain evidence="3">JCM 13004</strain>
    </source>
</reference>
<name>A0ABP4HIP0_9ACTN</name>
<keyword evidence="3" id="KW-1185">Reference proteome</keyword>
<protein>
    <submittedName>
        <fullName evidence="2">Uncharacterized protein</fullName>
    </submittedName>
</protein>
<sequence length="47" mass="4572">MLLPVVLISEAVLVVGGPAALALGGAPVGGRVLSRLRRAVSAGPPGR</sequence>
<evidence type="ECO:0000313" key="3">
    <source>
        <dbReference type="Proteomes" id="UP001500037"/>
    </source>
</evidence>
<comment type="caution">
    <text evidence="2">The sequence shown here is derived from an EMBL/GenBank/DDBJ whole genome shotgun (WGS) entry which is preliminary data.</text>
</comment>
<proteinExistence type="predicted"/>
<accession>A0ABP4HIP0</accession>
<evidence type="ECO:0000313" key="2">
    <source>
        <dbReference type="EMBL" id="GAA1268484.1"/>
    </source>
</evidence>
<keyword evidence="1" id="KW-0472">Membrane</keyword>
<dbReference type="Proteomes" id="UP001500037">
    <property type="component" value="Unassembled WGS sequence"/>
</dbReference>